<feature type="compositionally biased region" description="Basic residues" evidence="1">
    <location>
        <begin position="77"/>
        <end position="92"/>
    </location>
</feature>
<feature type="compositionally biased region" description="Basic and acidic residues" evidence="1">
    <location>
        <begin position="93"/>
        <end position="107"/>
    </location>
</feature>
<evidence type="ECO:0000256" key="1">
    <source>
        <dbReference type="SAM" id="MobiDB-lite"/>
    </source>
</evidence>
<comment type="caution">
    <text evidence="2">The sequence shown here is derived from an EMBL/GenBank/DDBJ whole genome shotgun (WGS) entry which is preliminary data.</text>
</comment>
<name>A0AAV3R6S9_LITER</name>
<dbReference type="EMBL" id="BAABME010007400">
    <property type="protein sequence ID" value="GAA0170795.1"/>
    <property type="molecule type" value="Genomic_DNA"/>
</dbReference>
<accession>A0AAV3R6S9</accession>
<reference evidence="2 3" key="1">
    <citation type="submission" date="2024-01" db="EMBL/GenBank/DDBJ databases">
        <title>The complete chloroplast genome sequence of Lithospermum erythrorhizon: insights into the phylogenetic relationship among Boraginaceae species and the maternal lineages of purple gromwells.</title>
        <authorList>
            <person name="Okada T."/>
            <person name="Watanabe K."/>
        </authorList>
    </citation>
    <scope>NUCLEOTIDE SEQUENCE [LARGE SCALE GENOMIC DNA]</scope>
</reference>
<feature type="region of interest" description="Disordered" evidence="1">
    <location>
        <begin position="49"/>
        <end position="107"/>
    </location>
</feature>
<gene>
    <name evidence="2" type="ORF">LIER_24979</name>
</gene>
<keyword evidence="3" id="KW-1185">Reference proteome</keyword>
<proteinExistence type="predicted"/>
<evidence type="ECO:0000313" key="2">
    <source>
        <dbReference type="EMBL" id="GAA0170795.1"/>
    </source>
</evidence>
<feature type="compositionally biased region" description="Basic and acidic residues" evidence="1">
    <location>
        <begin position="50"/>
        <end position="59"/>
    </location>
</feature>
<organism evidence="2 3">
    <name type="scientific">Lithospermum erythrorhizon</name>
    <name type="common">Purple gromwell</name>
    <name type="synonym">Lithospermum officinale var. erythrorhizon</name>
    <dbReference type="NCBI Taxonomy" id="34254"/>
    <lineage>
        <taxon>Eukaryota</taxon>
        <taxon>Viridiplantae</taxon>
        <taxon>Streptophyta</taxon>
        <taxon>Embryophyta</taxon>
        <taxon>Tracheophyta</taxon>
        <taxon>Spermatophyta</taxon>
        <taxon>Magnoliopsida</taxon>
        <taxon>eudicotyledons</taxon>
        <taxon>Gunneridae</taxon>
        <taxon>Pentapetalae</taxon>
        <taxon>asterids</taxon>
        <taxon>lamiids</taxon>
        <taxon>Boraginales</taxon>
        <taxon>Boraginaceae</taxon>
        <taxon>Boraginoideae</taxon>
        <taxon>Lithospermeae</taxon>
        <taxon>Lithospermum</taxon>
    </lineage>
</organism>
<dbReference type="Proteomes" id="UP001454036">
    <property type="component" value="Unassembled WGS sequence"/>
</dbReference>
<sequence>MRVDFNDEIQALWILGSLPDSWETLSVSLSASAPDGTISKEMVSNTILNEELRRGRSKDNGQSNSGHDTLLYENKRGGGKKKFKSPARKQKNSKKEDKCHYCDKLGH</sequence>
<protein>
    <submittedName>
        <fullName evidence="2">Uncharacterized protein</fullName>
    </submittedName>
</protein>
<dbReference type="AlphaFoldDB" id="A0AAV3R6S9"/>
<evidence type="ECO:0000313" key="3">
    <source>
        <dbReference type="Proteomes" id="UP001454036"/>
    </source>
</evidence>